<accession>F4QIW3</accession>
<keyword evidence="2" id="KW-1185">Reference proteome</keyword>
<proteinExistence type="predicted"/>
<dbReference type="STRING" id="715226.ABI_14650"/>
<dbReference type="Proteomes" id="UP000006512">
    <property type="component" value="Unassembled WGS sequence"/>
</dbReference>
<dbReference type="EMBL" id="GL883077">
    <property type="protein sequence ID" value="EGF93026.1"/>
    <property type="molecule type" value="Genomic_DNA"/>
</dbReference>
<evidence type="ECO:0000313" key="1">
    <source>
        <dbReference type="EMBL" id="EGF93026.1"/>
    </source>
</evidence>
<sequence length="37" mass="4181">MFGAVVENLQTLWREGLFELRSDAVRDTSHNSALFAV</sequence>
<name>F4QIW3_9CAUL</name>
<reference evidence="2" key="1">
    <citation type="submission" date="2011-03" db="EMBL/GenBank/DDBJ databases">
        <title>Draft genome sequence of Brevundimonas diminuta.</title>
        <authorList>
            <person name="Brown P.J.B."/>
            <person name="Buechlein A."/>
            <person name="Hemmerich C."/>
            <person name="Brun Y.V."/>
        </authorList>
    </citation>
    <scope>NUCLEOTIDE SEQUENCE [LARGE SCALE GENOMIC DNA]</scope>
    <source>
        <strain evidence="2">C19</strain>
    </source>
</reference>
<dbReference type="HOGENOM" id="CLU_3339381_0_0_5"/>
<protein>
    <submittedName>
        <fullName evidence="1">Uncharacterized protein</fullName>
    </submittedName>
</protein>
<evidence type="ECO:0000313" key="2">
    <source>
        <dbReference type="Proteomes" id="UP000006512"/>
    </source>
</evidence>
<gene>
    <name evidence="1" type="ORF">ABI_14650</name>
</gene>
<dbReference type="AlphaFoldDB" id="F4QIW3"/>
<organism evidence="1 2">
    <name type="scientific">Asticcacaulis biprosthecium C19</name>
    <dbReference type="NCBI Taxonomy" id="715226"/>
    <lineage>
        <taxon>Bacteria</taxon>
        <taxon>Pseudomonadati</taxon>
        <taxon>Pseudomonadota</taxon>
        <taxon>Alphaproteobacteria</taxon>
        <taxon>Caulobacterales</taxon>
        <taxon>Caulobacteraceae</taxon>
        <taxon>Asticcacaulis</taxon>
    </lineage>
</organism>